<dbReference type="InterPro" id="IPR051703">
    <property type="entry name" value="NF-kappa-B_Signaling_Reg"/>
</dbReference>
<dbReference type="InterPro" id="IPR011335">
    <property type="entry name" value="Restrct_endonuc-II-like"/>
</dbReference>
<sequence length="84" mass="9191">VCHTRAEGSAENLVKQPMGTSSQTDDICWGLALEPTAIKEYCKVREVNHYPCGVLIHPEAPWMGSTPDGLMFDPEGSLSVACWK</sequence>
<dbReference type="InterPro" id="IPR019080">
    <property type="entry name" value="YqaJ_viral_recombinase"/>
</dbReference>
<dbReference type="Pfam" id="PF09588">
    <property type="entry name" value="YqaJ"/>
    <property type="match status" value="1"/>
</dbReference>
<feature type="non-terminal residue" evidence="3">
    <location>
        <position position="84"/>
    </location>
</feature>
<feature type="domain" description="YqaJ viral recombinase" evidence="2">
    <location>
        <begin position="18"/>
        <end position="73"/>
    </location>
</feature>
<dbReference type="PANTHER" id="PTHR46609">
    <property type="entry name" value="EXONUCLEASE, PHAGE-TYPE/RECB, C-TERMINAL DOMAIN-CONTAINING PROTEIN"/>
    <property type="match status" value="1"/>
</dbReference>
<protein>
    <submittedName>
        <fullName evidence="3">YqaJ-like viral recombinase domain</fullName>
    </submittedName>
</protein>
<dbReference type="AlphaFoldDB" id="A0A1A8JQA3"/>
<reference evidence="3" key="1">
    <citation type="submission" date="2016-05" db="EMBL/GenBank/DDBJ databases">
        <authorList>
            <person name="Lavstsen T."/>
            <person name="Jespersen J.S."/>
        </authorList>
    </citation>
    <scope>NUCLEOTIDE SEQUENCE</scope>
    <source>
        <tissue evidence="3">Brain</tissue>
    </source>
</reference>
<evidence type="ECO:0000313" key="3">
    <source>
        <dbReference type="EMBL" id="SBR22288.1"/>
    </source>
</evidence>
<proteinExistence type="predicted"/>
<evidence type="ECO:0000256" key="1">
    <source>
        <dbReference type="SAM" id="MobiDB-lite"/>
    </source>
</evidence>
<accession>A0A1A8JQA3</accession>
<name>A0A1A8JQA3_NOTKU</name>
<dbReference type="Gene3D" id="3.90.320.10">
    <property type="match status" value="1"/>
</dbReference>
<reference evidence="3" key="2">
    <citation type="submission" date="2016-06" db="EMBL/GenBank/DDBJ databases">
        <title>The genome of a short-lived fish provides insights into sex chromosome evolution and the genetic control of aging.</title>
        <authorList>
            <person name="Reichwald K."/>
            <person name="Felder M."/>
            <person name="Petzold A."/>
            <person name="Koch P."/>
            <person name="Groth M."/>
            <person name="Platzer M."/>
        </authorList>
    </citation>
    <scope>NUCLEOTIDE SEQUENCE</scope>
    <source>
        <tissue evidence="3">Brain</tissue>
    </source>
</reference>
<dbReference type="InterPro" id="IPR011604">
    <property type="entry name" value="PDDEXK-like_dom_sf"/>
</dbReference>
<feature type="region of interest" description="Disordered" evidence="1">
    <location>
        <begin position="1"/>
        <end position="22"/>
    </location>
</feature>
<evidence type="ECO:0000259" key="2">
    <source>
        <dbReference type="Pfam" id="PF09588"/>
    </source>
</evidence>
<dbReference type="EMBL" id="HAEE01002268">
    <property type="protein sequence ID" value="SBR22288.1"/>
    <property type="molecule type" value="Transcribed_RNA"/>
</dbReference>
<dbReference type="SUPFAM" id="SSF52980">
    <property type="entry name" value="Restriction endonuclease-like"/>
    <property type="match status" value="1"/>
</dbReference>
<dbReference type="GO" id="GO:0006281">
    <property type="term" value="P:DNA repair"/>
    <property type="evidence" value="ECO:0007669"/>
    <property type="project" value="UniProtKB-ARBA"/>
</dbReference>
<dbReference type="PANTHER" id="PTHR46609:SF7">
    <property type="match status" value="1"/>
</dbReference>
<organism evidence="3">
    <name type="scientific">Nothobranchius kuhntae</name>
    <name type="common">Beira killifish</name>
    <dbReference type="NCBI Taxonomy" id="321403"/>
    <lineage>
        <taxon>Eukaryota</taxon>
        <taxon>Metazoa</taxon>
        <taxon>Chordata</taxon>
        <taxon>Craniata</taxon>
        <taxon>Vertebrata</taxon>
        <taxon>Euteleostomi</taxon>
        <taxon>Actinopterygii</taxon>
        <taxon>Neopterygii</taxon>
        <taxon>Teleostei</taxon>
        <taxon>Neoteleostei</taxon>
        <taxon>Acanthomorphata</taxon>
        <taxon>Ovalentaria</taxon>
        <taxon>Atherinomorphae</taxon>
        <taxon>Cyprinodontiformes</taxon>
        <taxon>Nothobranchiidae</taxon>
        <taxon>Nothobranchius</taxon>
    </lineage>
</organism>
<feature type="non-terminal residue" evidence="3">
    <location>
        <position position="1"/>
    </location>
</feature>
<gene>
    <name evidence="3" type="primary">Nfu_g_1_026122</name>
</gene>